<dbReference type="Gene3D" id="3.20.20.300">
    <property type="entry name" value="Glycoside hydrolase, family 3, N-terminal domain"/>
    <property type="match status" value="1"/>
</dbReference>
<evidence type="ECO:0000259" key="7">
    <source>
        <dbReference type="Pfam" id="PF00933"/>
    </source>
</evidence>
<evidence type="ECO:0000313" key="10">
    <source>
        <dbReference type="Proteomes" id="UP000001564"/>
    </source>
</evidence>
<dbReference type="eggNOG" id="COG1472">
    <property type="taxonomic scope" value="Bacteria"/>
</dbReference>
<dbReference type="OrthoDB" id="3187421at2"/>
<dbReference type="Pfam" id="PF00933">
    <property type="entry name" value="Glyco_hydro_3"/>
    <property type="match status" value="1"/>
</dbReference>
<dbReference type="Proteomes" id="UP000001564">
    <property type="component" value="Chromosome"/>
</dbReference>
<sequence length="607" mass="63227">MAHELEPDNGSSFSRRGFLTAAASIGAAVAVQATEEGGDAARASTANIDVVRLVQGMSLEDKVAQLFVLAVSGRTADTADPAAVTANRAAYGVATPAEVVARHRPGGIIYFAGEKDNLVDPRQIARLSGDLQRASQGAGRIPLLVSTDQEQGGYVVRAPCTLLPGQMGLASSPSSSADVRAVATITRDELLAMGINQAFAPVVDVASNPANPIIHVRSFGDDPDRVALLAQSQIGTFQKRQGIVAAAKHFPGHGATDTDSHTGLPVNNRSRSELEDNDLPPFAAAIKSGVGVIMSAHIVVPALDSSGDPATLSYPILTGVLRQKLGYDGVVITDALDMAGVRQRYSDARVPVLAIKAGVDQLLTPPDFFAARDGVLAAIRAGELTEARIDESVTRILRLKQRFGLLTTAKVHGDPSIVRSVTHLATAAEVTDRTITVLKDDDGLLPLPARPRKVLVTGWGAVTTASLADVLTAHGDTTTLSTTGISPDAATVTSAATLAKQVDLVVVCTRNLGADTSSGQLSLVSALIASGTPVISVAVLEPYDIAHTPQVRTHLLTYSYAKNALEALGRVLHGEVAGTSVLAVDIPFSDGTDVLFPRGSHVRRTRS</sequence>
<proteinExistence type="inferred from homology"/>
<name>A5CLY4_CLAM3</name>
<keyword evidence="10" id="KW-1185">Reference proteome</keyword>
<dbReference type="InterPro" id="IPR001764">
    <property type="entry name" value="Glyco_hydro_3_N"/>
</dbReference>
<evidence type="ECO:0000313" key="9">
    <source>
        <dbReference type="EMBL" id="CAN00063.1"/>
    </source>
</evidence>
<accession>A5CLY4</accession>
<dbReference type="AlphaFoldDB" id="A5CLY4"/>
<dbReference type="KEGG" id="cmi:CMM_0049"/>
<dbReference type="GO" id="GO:0004563">
    <property type="term" value="F:beta-N-acetylhexosaminidase activity"/>
    <property type="evidence" value="ECO:0007669"/>
    <property type="project" value="UniProtKB-EC"/>
</dbReference>
<dbReference type="GO" id="GO:0005975">
    <property type="term" value="P:carbohydrate metabolic process"/>
    <property type="evidence" value="ECO:0007669"/>
    <property type="project" value="InterPro"/>
</dbReference>
<evidence type="ECO:0000256" key="3">
    <source>
        <dbReference type="ARBA" id="ARBA00012663"/>
    </source>
</evidence>
<dbReference type="EMBL" id="AM711867">
    <property type="protein sequence ID" value="CAN00063.1"/>
    <property type="molecule type" value="Genomic_DNA"/>
</dbReference>
<dbReference type="Gene3D" id="3.40.50.1700">
    <property type="entry name" value="Glycoside hydrolase family 3 C-terminal domain"/>
    <property type="match status" value="1"/>
</dbReference>
<dbReference type="PROSITE" id="PS51318">
    <property type="entry name" value="TAT"/>
    <property type="match status" value="1"/>
</dbReference>
<dbReference type="Pfam" id="PF01915">
    <property type="entry name" value="Glyco_hydro_3_C"/>
    <property type="match status" value="1"/>
</dbReference>
<evidence type="ECO:0000256" key="4">
    <source>
        <dbReference type="ARBA" id="ARBA00022801"/>
    </source>
</evidence>
<dbReference type="InterPro" id="IPR006311">
    <property type="entry name" value="TAT_signal"/>
</dbReference>
<reference evidence="9 10" key="1">
    <citation type="journal article" date="2008" name="J. Bacteriol.">
        <title>The genome sequence of the tomato-pathogenic actinomycete Clavibacter michiganensis subsp. michiganensis NCPPB382 reveals a large island involved in pathogenicity.</title>
        <authorList>
            <person name="Gartemann K.H."/>
            <person name="Abt B."/>
            <person name="Bekel T."/>
            <person name="Burger A."/>
            <person name="Engemann J."/>
            <person name="Flugel M."/>
            <person name="Gaigalat L."/>
            <person name="Goesmann A."/>
            <person name="Grafen I."/>
            <person name="Kalinowski J."/>
            <person name="Kaup O."/>
            <person name="Kirchner O."/>
            <person name="Krause L."/>
            <person name="Linke B."/>
            <person name="McHardy A."/>
            <person name="Meyer F."/>
            <person name="Pohle S."/>
            <person name="Ruckert C."/>
            <person name="Schneiker S."/>
            <person name="Zellermann E.M."/>
            <person name="Puhler A."/>
            <person name="Eichenlaub R."/>
            <person name="Kaiser O."/>
            <person name="Bartels D."/>
        </authorList>
    </citation>
    <scope>NUCLEOTIDE SEQUENCE [LARGE SCALE GENOMIC DNA]</scope>
    <source>
        <strain evidence="9 10">NCPPB 382</strain>
    </source>
</reference>
<dbReference type="InterPro" id="IPR036881">
    <property type="entry name" value="Glyco_hydro_3_C_sf"/>
</dbReference>
<evidence type="ECO:0000256" key="1">
    <source>
        <dbReference type="ARBA" id="ARBA00001231"/>
    </source>
</evidence>
<gene>
    <name evidence="9" type="primary">nagA</name>
    <name evidence="9" type="ordered locus">CMM_0049</name>
</gene>
<evidence type="ECO:0000256" key="5">
    <source>
        <dbReference type="ARBA" id="ARBA00023295"/>
    </source>
</evidence>
<protein>
    <recommendedName>
        <fullName evidence="3">beta-N-acetylhexosaminidase</fullName>
        <ecNumber evidence="3">3.2.1.52</ecNumber>
    </recommendedName>
</protein>
<dbReference type="InterPro" id="IPR017853">
    <property type="entry name" value="GH"/>
</dbReference>
<evidence type="ECO:0000256" key="2">
    <source>
        <dbReference type="ARBA" id="ARBA00005336"/>
    </source>
</evidence>
<dbReference type="PANTHER" id="PTHR30480">
    <property type="entry name" value="BETA-HEXOSAMINIDASE-RELATED"/>
    <property type="match status" value="1"/>
</dbReference>
<feature type="domain" description="Glycoside hydrolase family 3 N-terminal" evidence="7">
    <location>
        <begin position="59"/>
        <end position="399"/>
    </location>
</feature>
<dbReference type="GO" id="GO:0009254">
    <property type="term" value="P:peptidoglycan turnover"/>
    <property type="evidence" value="ECO:0007669"/>
    <property type="project" value="TreeGrafter"/>
</dbReference>
<dbReference type="PROSITE" id="PS00775">
    <property type="entry name" value="GLYCOSYL_HYDROL_F3"/>
    <property type="match status" value="1"/>
</dbReference>
<evidence type="ECO:0000256" key="6">
    <source>
        <dbReference type="RuleBase" id="RU361161"/>
    </source>
</evidence>
<dbReference type="InterPro" id="IPR002772">
    <property type="entry name" value="Glyco_hydro_3_C"/>
</dbReference>
<comment type="catalytic activity">
    <reaction evidence="1">
        <text>Hydrolysis of terminal non-reducing N-acetyl-D-hexosamine residues in N-acetyl-beta-D-hexosaminides.</text>
        <dbReference type="EC" id="3.2.1.52"/>
    </reaction>
</comment>
<dbReference type="InterPro" id="IPR050226">
    <property type="entry name" value="NagZ_Beta-hexosaminidase"/>
</dbReference>
<keyword evidence="4 6" id="KW-0378">Hydrolase</keyword>
<evidence type="ECO:0000259" key="8">
    <source>
        <dbReference type="Pfam" id="PF01915"/>
    </source>
</evidence>
<dbReference type="InterPro" id="IPR036962">
    <property type="entry name" value="Glyco_hydro_3_N_sf"/>
</dbReference>
<organism evidence="9 10">
    <name type="scientific">Clavibacter michiganensis subsp. michiganensis (strain NCPPB 382)</name>
    <dbReference type="NCBI Taxonomy" id="443906"/>
    <lineage>
        <taxon>Bacteria</taxon>
        <taxon>Bacillati</taxon>
        <taxon>Actinomycetota</taxon>
        <taxon>Actinomycetes</taxon>
        <taxon>Micrococcales</taxon>
        <taxon>Microbacteriaceae</taxon>
        <taxon>Clavibacter</taxon>
    </lineage>
</organism>
<dbReference type="SUPFAM" id="SSF51445">
    <property type="entry name" value="(Trans)glycosidases"/>
    <property type="match status" value="1"/>
</dbReference>
<dbReference type="RefSeq" id="WP_011931268.1">
    <property type="nucleotide sequence ID" value="NC_009480.1"/>
</dbReference>
<comment type="similarity">
    <text evidence="2 6">Belongs to the glycosyl hydrolase 3 family.</text>
</comment>
<dbReference type="PANTHER" id="PTHR30480:SF13">
    <property type="entry name" value="BETA-HEXOSAMINIDASE"/>
    <property type="match status" value="1"/>
</dbReference>
<keyword evidence="5 6" id="KW-0326">Glycosidase</keyword>
<dbReference type="HOGENOM" id="CLU_008392_5_3_11"/>
<dbReference type="EC" id="3.2.1.52" evidence="3"/>
<dbReference type="CAZy" id="GH3">
    <property type="family name" value="Glycoside Hydrolase Family 3"/>
</dbReference>
<feature type="domain" description="Glycoside hydrolase family 3 C-terminal" evidence="8">
    <location>
        <begin position="435"/>
        <end position="591"/>
    </location>
</feature>
<dbReference type="InterPro" id="IPR019800">
    <property type="entry name" value="Glyco_hydro_3_AS"/>
</dbReference>
<dbReference type="SUPFAM" id="SSF52279">
    <property type="entry name" value="Beta-D-glucan exohydrolase, C-terminal domain"/>
    <property type="match status" value="1"/>
</dbReference>